<dbReference type="RefSeq" id="WP_010528167.1">
    <property type="nucleotide sequence ID" value="NZ_AFSL01000073.1"/>
</dbReference>
<dbReference type="eggNOG" id="COG2913">
    <property type="taxonomic scope" value="Bacteria"/>
</dbReference>
<dbReference type="CDD" id="cd08977">
    <property type="entry name" value="SusD"/>
    <property type="match status" value="1"/>
</dbReference>
<comment type="subcellular location">
    <subcellularLocation>
        <location evidence="1">Cell outer membrane</location>
    </subcellularLocation>
</comment>
<dbReference type="GO" id="GO:0009279">
    <property type="term" value="C:cell outer membrane"/>
    <property type="evidence" value="ECO:0007669"/>
    <property type="project" value="UniProtKB-SubCell"/>
</dbReference>
<dbReference type="AlphaFoldDB" id="A0A1I1WE06"/>
<dbReference type="Gene3D" id="2.20.20.130">
    <property type="match status" value="1"/>
</dbReference>
<organism evidence="9 10">
    <name type="scientific">Thermophagus xiamenensis</name>
    <dbReference type="NCBI Taxonomy" id="385682"/>
    <lineage>
        <taxon>Bacteria</taxon>
        <taxon>Pseudomonadati</taxon>
        <taxon>Bacteroidota</taxon>
        <taxon>Bacteroidia</taxon>
        <taxon>Marinilabiliales</taxon>
        <taxon>Marinilabiliaceae</taxon>
        <taxon>Thermophagus</taxon>
    </lineage>
</organism>
<dbReference type="Gene3D" id="1.25.40.390">
    <property type="match status" value="1"/>
</dbReference>
<keyword evidence="6" id="KW-0812">Transmembrane</keyword>
<dbReference type="Gene3D" id="1.25.40.900">
    <property type="match status" value="1"/>
</dbReference>
<dbReference type="SUPFAM" id="SSF48452">
    <property type="entry name" value="TPR-like"/>
    <property type="match status" value="1"/>
</dbReference>
<evidence type="ECO:0000313" key="10">
    <source>
        <dbReference type="Proteomes" id="UP000181976"/>
    </source>
</evidence>
<dbReference type="InterPro" id="IPR033985">
    <property type="entry name" value="SusD-like_N"/>
</dbReference>
<dbReference type="EMBL" id="FONA01000004">
    <property type="protein sequence ID" value="SFD92618.1"/>
    <property type="molecule type" value="Genomic_DNA"/>
</dbReference>
<accession>A0A1I1WE06</accession>
<evidence type="ECO:0000259" key="7">
    <source>
        <dbReference type="Pfam" id="PF07980"/>
    </source>
</evidence>
<reference evidence="9 10" key="1">
    <citation type="submission" date="2016-10" db="EMBL/GenBank/DDBJ databases">
        <authorList>
            <person name="de Groot N.N."/>
        </authorList>
    </citation>
    <scope>NUCLEOTIDE SEQUENCE [LARGE SCALE GENOMIC DNA]</scope>
    <source>
        <strain evidence="9 10">DSM 19012</strain>
    </source>
</reference>
<dbReference type="Pfam" id="PF07980">
    <property type="entry name" value="SusD_RagB"/>
    <property type="match status" value="1"/>
</dbReference>
<evidence type="ECO:0000256" key="2">
    <source>
        <dbReference type="ARBA" id="ARBA00006275"/>
    </source>
</evidence>
<evidence type="ECO:0000256" key="4">
    <source>
        <dbReference type="ARBA" id="ARBA00023136"/>
    </source>
</evidence>
<feature type="transmembrane region" description="Helical" evidence="6">
    <location>
        <begin position="16"/>
        <end position="34"/>
    </location>
</feature>
<dbReference type="STRING" id="385682.SAMN05444380_10438"/>
<dbReference type="InterPro" id="IPR011990">
    <property type="entry name" value="TPR-like_helical_dom_sf"/>
</dbReference>
<keyword evidence="5" id="KW-0998">Cell outer membrane</keyword>
<keyword evidence="4 6" id="KW-0472">Membrane</keyword>
<feature type="domain" description="RagB/SusD" evidence="7">
    <location>
        <begin position="342"/>
        <end position="482"/>
    </location>
</feature>
<keyword evidence="6" id="KW-1133">Transmembrane helix</keyword>
<protein>
    <submittedName>
        <fullName evidence="9">SusD family protein</fullName>
    </submittedName>
</protein>
<gene>
    <name evidence="9" type="ORF">SAMN05444380_10438</name>
</gene>
<sequence length="486" mass="55183">MIVFLKRLIKDGFQRVLKVGLMTLLLVFISGFWGCDFLEVDPIGKTTIPVLFSDMDGIQSALPGAYSAVYEYYDNNFYLYPDVAGDMLSLNVVGGSAEMVEQYNFSSTPDDAAGTVGHIWRYTYEALANINNIIEYQPSLVEKYPQYEDQLNEILAEALFLRALVHFDVCRCYAQPYNYTEDASHPGVPIVLKTPGPDDNLPRSSVAEVYDQILKDLDLAIELFEGKVASTPYYASQEAAYALKARVALYMENWDDVIAYSDILIGQRELTKREDYTDMFNNLEAGDEMIFRLNGLYKSSSLSSFYSPISPVAIPADTLISLFDDPNDIRLELLTDESNEPVCKKFWITAEVSEQEKHYDPIVLRLSEVFLNRAEAYLNKQMYEEAANDVKVIQARATGKDPEDILISYDPVELEKIIDRERAKELCFEGIRFFDITRRKKDLVREASTTSTVQYIAYPSDLFVLPIPEKELNANNNITPNPTVND</sequence>
<dbReference type="Pfam" id="PF14322">
    <property type="entry name" value="SusD-like_3"/>
    <property type="match status" value="1"/>
</dbReference>
<evidence type="ECO:0000313" key="9">
    <source>
        <dbReference type="EMBL" id="SFD92618.1"/>
    </source>
</evidence>
<evidence type="ECO:0000259" key="8">
    <source>
        <dbReference type="Pfam" id="PF14322"/>
    </source>
</evidence>
<evidence type="ECO:0000256" key="3">
    <source>
        <dbReference type="ARBA" id="ARBA00022729"/>
    </source>
</evidence>
<keyword evidence="3" id="KW-0732">Signal</keyword>
<dbReference type="OrthoDB" id="630434at2"/>
<keyword evidence="10" id="KW-1185">Reference proteome</keyword>
<proteinExistence type="inferred from homology"/>
<comment type="similarity">
    <text evidence="2">Belongs to the SusD family.</text>
</comment>
<evidence type="ECO:0000256" key="1">
    <source>
        <dbReference type="ARBA" id="ARBA00004442"/>
    </source>
</evidence>
<name>A0A1I1WE06_9BACT</name>
<dbReference type="InParanoid" id="A0A1I1WE06"/>
<dbReference type="InterPro" id="IPR012944">
    <property type="entry name" value="SusD_RagB_dom"/>
</dbReference>
<evidence type="ECO:0000256" key="6">
    <source>
        <dbReference type="SAM" id="Phobius"/>
    </source>
</evidence>
<feature type="domain" description="SusD-like N-terminal" evidence="8">
    <location>
        <begin position="37"/>
        <end position="249"/>
    </location>
</feature>
<dbReference type="Proteomes" id="UP000181976">
    <property type="component" value="Unassembled WGS sequence"/>
</dbReference>
<evidence type="ECO:0000256" key="5">
    <source>
        <dbReference type="ARBA" id="ARBA00023237"/>
    </source>
</evidence>